<gene>
    <name evidence="2" type="ORF">LALA0_S08e00210g</name>
</gene>
<evidence type="ECO:0000313" key="2">
    <source>
        <dbReference type="EMBL" id="CEP63341.1"/>
    </source>
</evidence>
<evidence type="ECO:0000256" key="1">
    <source>
        <dbReference type="SAM" id="MobiDB-lite"/>
    </source>
</evidence>
<dbReference type="RefSeq" id="XP_022629560.1">
    <property type="nucleotide sequence ID" value="XM_022770929.1"/>
</dbReference>
<dbReference type="AlphaFoldDB" id="A0A0C7N9X3"/>
<dbReference type="Proteomes" id="UP000054304">
    <property type="component" value="Unassembled WGS sequence"/>
</dbReference>
<dbReference type="EMBL" id="LN736367">
    <property type="protein sequence ID" value="CEP63341.1"/>
    <property type="molecule type" value="Genomic_DNA"/>
</dbReference>
<organism evidence="2 3">
    <name type="scientific">Lachancea lanzarotensis</name>
    <dbReference type="NCBI Taxonomy" id="1245769"/>
    <lineage>
        <taxon>Eukaryota</taxon>
        <taxon>Fungi</taxon>
        <taxon>Dikarya</taxon>
        <taxon>Ascomycota</taxon>
        <taxon>Saccharomycotina</taxon>
        <taxon>Saccharomycetes</taxon>
        <taxon>Saccharomycetales</taxon>
        <taxon>Saccharomycetaceae</taxon>
        <taxon>Lachancea</taxon>
    </lineage>
</organism>
<feature type="compositionally biased region" description="Polar residues" evidence="1">
    <location>
        <begin position="7"/>
        <end position="21"/>
    </location>
</feature>
<evidence type="ECO:0000313" key="3">
    <source>
        <dbReference type="Proteomes" id="UP000054304"/>
    </source>
</evidence>
<sequence length="150" mass="17212">MNRPLAENNTDAAAISKGSSQHGHKKVNSAYLQDRMCLSLRIQCTFFSFTGLSAAPAEGECTHLAFLCHIWTDSCRYNGREDKNNCGLLSDRSWLQQFCILFMHECEKISPTSRFTAGNTRTPAWQSWWEVKRLVTRRCREAMQRNYPGN</sequence>
<name>A0A0C7N9X3_9SACH</name>
<dbReference type="HOGENOM" id="CLU_1740858_0_0_1"/>
<feature type="region of interest" description="Disordered" evidence="1">
    <location>
        <begin position="1"/>
        <end position="22"/>
    </location>
</feature>
<protein>
    <submittedName>
        <fullName evidence="2">LALA0S08e00210g1_1</fullName>
    </submittedName>
</protein>
<reference evidence="2 3" key="1">
    <citation type="submission" date="2014-12" db="EMBL/GenBank/DDBJ databases">
        <authorList>
            <person name="Neuveglise Cecile"/>
        </authorList>
    </citation>
    <scope>NUCLEOTIDE SEQUENCE [LARGE SCALE GENOMIC DNA]</scope>
    <source>
        <strain evidence="2 3">CBS 12615</strain>
    </source>
</reference>
<proteinExistence type="predicted"/>
<accession>A0A0C7N9X3</accession>
<keyword evidence="3" id="KW-1185">Reference proteome</keyword>
<dbReference type="GeneID" id="34686841"/>